<evidence type="ECO:0000313" key="2">
    <source>
        <dbReference type="Proteomes" id="UP000297734"/>
    </source>
</evidence>
<protein>
    <submittedName>
        <fullName evidence="1">Uncharacterized protein</fullName>
    </submittedName>
</protein>
<evidence type="ECO:0000313" key="1">
    <source>
        <dbReference type="EMBL" id="TFY92888.1"/>
    </source>
</evidence>
<comment type="caution">
    <text evidence="1">The sequence shown here is derived from an EMBL/GenBank/DDBJ whole genome shotgun (WGS) entry which is preliminary data.</text>
</comment>
<dbReference type="AlphaFoldDB" id="A0A4Z0B3T9"/>
<accession>A0A4Z0B3T9</accession>
<dbReference type="EMBL" id="QUZT01000030">
    <property type="protein sequence ID" value="TFY92888.1"/>
    <property type="molecule type" value="Genomic_DNA"/>
</dbReference>
<reference evidence="1 2" key="1">
    <citation type="journal article" date="2019" name="Syst. Appl. Microbiol.">
        <title>New species of pathogenic Pseudomonas isolated from citrus in Tunisia: Proposal of Pseudomonas kairouanensis sp. nov. and Pseudomonas nabeulensis sp. nov.</title>
        <authorList>
            <person name="Oueslati M."/>
            <person name="Mulet M."/>
            <person name="Gomila M."/>
            <person name="Berge O."/>
            <person name="Hajlaoui M.R."/>
            <person name="Lalucat J."/>
            <person name="Sadfi-Zouaoui N."/>
            <person name="Garcia-Valdes E."/>
        </authorList>
    </citation>
    <scope>NUCLEOTIDE SEQUENCE [LARGE SCALE GENOMIC DNA]</scope>
    <source>
        <strain evidence="1 2">E10B</strain>
    </source>
</reference>
<dbReference type="Proteomes" id="UP000297734">
    <property type="component" value="Unassembled WGS sequence"/>
</dbReference>
<gene>
    <name evidence="1" type="ORF">DYL61_16815</name>
</gene>
<sequence length="62" mass="7003">MCSYFQSSYLVPKRRWAEQLAEQVQCAGINVIWRCESRVDSAKPNAVAALAAADKWQFAPLE</sequence>
<organism evidence="1 2">
    <name type="scientific">Pseudomonas nabeulensis</name>
    <dbReference type="NCBI Taxonomy" id="2293833"/>
    <lineage>
        <taxon>Bacteria</taxon>
        <taxon>Pseudomonadati</taxon>
        <taxon>Pseudomonadota</taxon>
        <taxon>Gammaproteobacteria</taxon>
        <taxon>Pseudomonadales</taxon>
        <taxon>Pseudomonadaceae</taxon>
        <taxon>Pseudomonas</taxon>
    </lineage>
</organism>
<proteinExistence type="predicted"/>
<keyword evidence="2" id="KW-1185">Reference proteome</keyword>
<name>A0A4Z0B3T9_9PSED</name>